<dbReference type="Proteomes" id="UP000263098">
    <property type="component" value="Unassembled WGS sequence"/>
</dbReference>
<dbReference type="PIRSF" id="PIRSF500136">
    <property type="entry name" value="UDP_ManNAc_DH"/>
    <property type="match status" value="1"/>
</dbReference>
<dbReference type="InterPro" id="IPR001732">
    <property type="entry name" value="UDP-Glc/GDP-Man_DH_N"/>
</dbReference>
<evidence type="ECO:0000313" key="6">
    <source>
        <dbReference type="EMBL" id="HCK24930.1"/>
    </source>
</evidence>
<dbReference type="AlphaFoldDB" id="A0A3D2SHD9"/>
<organism evidence="6 7">
    <name type="scientific">Bacteroides graminisolvens</name>
    <dbReference type="NCBI Taxonomy" id="477666"/>
    <lineage>
        <taxon>Bacteria</taxon>
        <taxon>Pseudomonadati</taxon>
        <taxon>Bacteroidota</taxon>
        <taxon>Bacteroidia</taxon>
        <taxon>Bacteroidales</taxon>
        <taxon>Bacteroidaceae</taxon>
        <taxon>Bacteroides</taxon>
    </lineage>
</organism>
<dbReference type="GO" id="GO:0016616">
    <property type="term" value="F:oxidoreductase activity, acting on the CH-OH group of donors, NAD or NADP as acceptor"/>
    <property type="evidence" value="ECO:0007669"/>
    <property type="project" value="InterPro"/>
</dbReference>
<sequence length="428" mass="47006">MQQISVLGLGYIGLPTAAMFASHGVKVFGVDVNEETCRIINNGGVHIEEPYLGEIIKEQVARGMIICSSEVQPADAFLIAVPTPITKEKTADLSYVISAGKSVAKVLKRGDLVVLESTVPPRCTLDVLLPVLEESGLKAGEDFHLAHCPERVLPGQIIYELKHNNRVIGGVNMESAEKARELYSVFVEGEMYLTDTVTAELCKLMENTYRDVNIALANELAKICERLGTNAWDVIKYANKHPRVNIHQPGPGVGGHCLAIDPWFVVESAPDISPIIELSRNTNDSMPQYVADKIKDLVPHGSKIVVLGCTYKPDIDDLRESPIMDLVELLNDNYEVVIVDPFINDYDVNVYEAATNAELVILGVHHKKFAAIDLVKLGKVLKTPVLLDTRNYFSRSDVERAGFEYHLLGASDESGITAAEREVASTDE</sequence>
<dbReference type="Gene3D" id="3.40.50.720">
    <property type="entry name" value="NAD(P)-binding Rossmann-like Domain"/>
    <property type="match status" value="2"/>
</dbReference>
<dbReference type="Pfam" id="PF03721">
    <property type="entry name" value="UDPG_MGDP_dh_N"/>
    <property type="match status" value="1"/>
</dbReference>
<dbReference type="PANTHER" id="PTHR43491:SF2">
    <property type="entry name" value="UDP-N-ACETYL-D-MANNOSAMINE DEHYDROGENASE"/>
    <property type="match status" value="1"/>
</dbReference>
<dbReference type="InterPro" id="IPR036291">
    <property type="entry name" value="NAD(P)-bd_dom_sf"/>
</dbReference>
<dbReference type="PIRSF" id="PIRSF000124">
    <property type="entry name" value="UDPglc_GDPman_dh"/>
    <property type="match status" value="1"/>
</dbReference>
<keyword evidence="3" id="KW-0520">NAD</keyword>
<keyword evidence="2" id="KW-0560">Oxidoreductase</keyword>
<evidence type="ECO:0000256" key="2">
    <source>
        <dbReference type="ARBA" id="ARBA00023002"/>
    </source>
</evidence>
<dbReference type="SUPFAM" id="SSF51735">
    <property type="entry name" value="NAD(P)-binding Rossmann-fold domains"/>
    <property type="match status" value="1"/>
</dbReference>
<protein>
    <submittedName>
        <fullName evidence="6">UDP-N-acetyl-D-mannosamine dehydrogenase</fullName>
    </submittedName>
</protein>
<dbReference type="InterPro" id="IPR017476">
    <property type="entry name" value="UDP-Glc/GDP-Man"/>
</dbReference>
<dbReference type="Pfam" id="PF00984">
    <property type="entry name" value="UDPG_MGDP_dh"/>
    <property type="match status" value="1"/>
</dbReference>
<dbReference type="GO" id="GO:0016628">
    <property type="term" value="F:oxidoreductase activity, acting on the CH-CH group of donors, NAD or NADP as acceptor"/>
    <property type="evidence" value="ECO:0007669"/>
    <property type="project" value="InterPro"/>
</dbReference>
<accession>A0A3D2SHD9</accession>
<dbReference type="SUPFAM" id="SSF48179">
    <property type="entry name" value="6-phosphogluconate dehydrogenase C-terminal domain-like"/>
    <property type="match status" value="1"/>
</dbReference>
<dbReference type="InterPro" id="IPR028359">
    <property type="entry name" value="UDP_ManNAc/GlcNAc_DH"/>
</dbReference>
<evidence type="ECO:0000259" key="5">
    <source>
        <dbReference type="SMART" id="SM00984"/>
    </source>
</evidence>
<feature type="domain" description="UDP-glucose/GDP-mannose dehydrogenase C-terminal" evidence="5">
    <location>
        <begin position="305"/>
        <end position="395"/>
    </location>
</feature>
<evidence type="ECO:0000313" key="7">
    <source>
        <dbReference type="Proteomes" id="UP000263098"/>
    </source>
</evidence>
<evidence type="ECO:0000256" key="3">
    <source>
        <dbReference type="ARBA" id="ARBA00023027"/>
    </source>
</evidence>
<dbReference type="InterPro" id="IPR014027">
    <property type="entry name" value="UDP-Glc/GDP-Man_DH_C"/>
</dbReference>
<dbReference type="Pfam" id="PF03720">
    <property type="entry name" value="UDPG_MGDP_dh_C"/>
    <property type="match status" value="1"/>
</dbReference>
<dbReference type="EMBL" id="DPVG01000337">
    <property type="protein sequence ID" value="HCK24930.1"/>
    <property type="molecule type" value="Genomic_DNA"/>
</dbReference>
<dbReference type="SUPFAM" id="SSF52413">
    <property type="entry name" value="UDP-glucose/GDP-mannose dehydrogenase C-terminal domain"/>
    <property type="match status" value="1"/>
</dbReference>
<dbReference type="InterPro" id="IPR008927">
    <property type="entry name" value="6-PGluconate_DH-like_C_sf"/>
</dbReference>
<dbReference type="InterPro" id="IPR036220">
    <property type="entry name" value="UDP-Glc/GDP-Man_DH_C_sf"/>
</dbReference>
<evidence type="ECO:0000256" key="4">
    <source>
        <dbReference type="PIRNR" id="PIRNR000124"/>
    </source>
</evidence>
<comment type="caution">
    <text evidence="6">The sequence shown here is derived from an EMBL/GenBank/DDBJ whole genome shotgun (WGS) entry which is preliminary data.</text>
</comment>
<comment type="similarity">
    <text evidence="1 4">Belongs to the UDP-glucose/GDP-mannose dehydrogenase family.</text>
</comment>
<dbReference type="GO" id="GO:0000271">
    <property type="term" value="P:polysaccharide biosynthetic process"/>
    <property type="evidence" value="ECO:0007669"/>
    <property type="project" value="InterPro"/>
</dbReference>
<reference evidence="6 7" key="1">
    <citation type="journal article" date="2018" name="Nat. Biotechnol.">
        <title>A standardized bacterial taxonomy based on genome phylogeny substantially revises the tree of life.</title>
        <authorList>
            <person name="Parks D.H."/>
            <person name="Chuvochina M."/>
            <person name="Waite D.W."/>
            <person name="Rinke C."/>
            <person name="Skarshewski A."/>
            <person name="Chaumeil P.A."/>
            <person name="Hugenholtz P."/>
        </authorList>
    </citation>
    <scope>NUCLEOTIDE SEQUENCE [LARGE SCALE GENOMIC DNA]</scope>
    <source>
        <strain evidence="6">UBA9667</strain>
    </source>
</reference>
<gene>
    <name evidence="6" type="ORF">DHW31_09155</name>
</gene>
<proteinExistence type="inferred from homology"/>
<dbReference type="InterPro" id="IPR014026">
    <property type="entry name" value="UDP-Glc/GDP-Man_DH_dimer"/>
</dbReference>
<dbReference type="GO" id="GO:0051287">
    <property type="term" value="F:NAD binding"/>
    <property type="evidence" value="ECO:0007669"/>
    <property type="project" value="InterPro"/>
</dbReference>
<dbReference type="SMART" id="SM00984">
    <property type="entry name" value="UDPG_MGDP_dh_C"/>
    <property type="match status" value="1"/>
</dbReference>
<evidence type="ECO:0000256" key="1">
    <source>
        <dbReference type="ARBA" id="ARBA00006601"/>
    </source>
</evidence>
<dbReference type="NCBIfam" id="TIGR03026">
    <property type="entry name" value="NDP-sugDHase"/>
    <property type="match status" value="1"/>
</dbReference>
<name>A0A3D2SHD9_9BACE</name>
<dbReference type="PANTHER" id="PTHR43491">
    <property type="entry name" value="UDP-N-ACETYL-D-MANNOSAMINE DEHYDROGENASE"/>
    <property type="match status" value="1"/>
</dbReference>